<evidence type="ECO:0000256" key="3">
    <source>
        <dbReference type="ARBA" id="ARBA00023163"/>
    </source>
</evidence>
<evidence type="ECO:0000259" key="4">
    <source>
        <dbReference type="PROSITE" id="PS50949"/>
    </source>
</evidence>
<keyword evidence="2" id="KW-0238">DNA-binding</keyword>
<accession>A0A5R8P5Q3</accession>
<dbReference type="CDD" id="cd07377">
    <property type="entry name" value="WHTH_GntR"/>
    <property type="match status" value="1"/>
</dbReference>
<dbReference type="AlphaFoldDB" id="A0A5R8P5Q3"/>
<sequence length="271" mass="29786">MGAQTIVVDVADELARRVVSGNYAPGDLLPSVRQVADEFDMNRATAQLVLARLESYGFAEARRGKGFVIRDVRREGGVGVFRRLFHLSGDAPDPAFDMFRDVVAVEKSIVLDTLLAYTGSEHRVDQAELRAVIDELETLARRPDPDHRAILTVEIDLVRRLLTALGHGMRRAVLNSIGEMVLEVPAAVDAYYAADPDLHVLVWQALLAVWESETGPSTAQLALFEDLFELYHVKVLARFEESLAPATGTAAVLRTARRGAVGNTADLAWVR</sequence>
<keyword evidence="3" id="KW-0804">Transcription</keyword>
<organism evidence="5 6">
    <name type="scientific">Nocardia cyriacigeorgica</name>
    <dbReference type="NCBI Taxonomy" id="135487"/>
    <lineage>
        <taxon>Bacteria</taxon>
        <taxon>Bacillati</taxon>
        <taxon>Actinomycetota</taxon>
        <taxon>Actinomycetes</taxon>
        <taxon>Mycobacteriales</taxon>
        <taxon>Nocardiaceae</taxon>
        <taxon>Nocardia</taxon>
    </lineage>
</organism>
<dbReference type="EMBL" id="VBUU01000044">
    <property type="protein sequence ID" value="TLF94970.1"/>
    <property type="molecule type" value="Genomic_DNA"/>
</dbReference>
<protein>
    <submittedName>
        <fullName evidence="5">GntR family transcriptional regulator</fullName>
    </submittedName>
</protein>
<evidence type="ECO:0000256" key="2">
    <source>
        <dbReference type="ARBA" id="ARBA00023125"/>
    </source>
</evidence>
<dbReference type="SUPFAM" id="SSF46785">
    <property type="entry name" value="Winged helix' DNA-binding domain"/>
    <property type="match status" value="1"/>
</dbReference>
<name>A0A5R8P5Q3_9NOCA</name>
<dbReference type="OrthoDB" id="4535513at2"/>
<comment type="caution">
    <text evidence="5">The sequence shown here is derived from an EMBL/GenBank/DDBJ whole genome shotgun (WGS) entry which is preliminary data.</text>
</comment>
<dbReference type="Gene3D" id="1.10.10.10">
    <property type="entry name" value="Winged helix-like DNA-binding domain superfamily/Winged helix DNA-binding domain"/>
    <property type="match status" value="1"/>
</dbReference>
<dbReference type="PROSITE" id="PS50949">
    <property type="entry name" value="HTH_GNTR"/>
    <property type="match status" value="1"/>
</dbReference>
<dbReference type="GO" id="GO:0003677">
    <property type="term" value="F:DNA binding"/>
    <property type="evidence" value="ECO:0007669"/>
    <property type="project" value="UniProtKB-KW"/>
</dbReference>
<dbReference type="InterPro" id="IPR036388">
    <property type="entry name" value="WH-like_DNA-bd_sf"/>
</dbReference>
<dbReference type="InterPro" id="IPR036390">
    <property type="entry name" value="WH_DNA-bd_sf"/>
</dbReference>
<gene>
    <name evidence="5" type="ORF">FEK35_28475</name>
</gene>
<dbReference type="Proteomes" id="UP000308349">
    <property type="component" value="Unassembled WGS sequence"/>
</dbReference>
<evidence type="ECO:0000313" key="6">
    <source>
        <dbReference type="Proteomes" id="UP000308349"/>
    </source>
</evidence>
<reference evidence="5 6" key="1">
    <citation type="submission" date="2019-05" db="EMBL/GenBank/DDBJ databases">
        <title>Genomes sequences of two Nocardia cyriacigeorgica environmental isolates, type strains Nocardia asteroides ATCC 19247 and Nocardia cyriacigeorgica DSM 44484.</title>
        <authorList>
            <person name="Vautrin F."/>
            <person name="Bergeron E."/>
            <person name="Dubost A."/>
            <person name="Abrouk D."/>
            <person name="Rodriguez Nava V."/>
            <person name="Pujic P."/>
        </authorList>
    </citation>
    <scope>NUCLEOTIDE SEQUENCE [LARGE SCALE GENOMIC DNA]</scope>
    <source>
        <strain evidence="5 6">EML 1456</strain>
    </source>
</reference>
<dbReference type="GO" id="GO:0003700">
    <property type="term" value="F:DNA-binding transcription factor activity"/>
    <property type="evidence" value="ECO:0007669"/>
    <property type="project" value="InterPro"/>
</dbReference>
<dbReference type="SMART" id="SM00345">
    <property type="entry name" value="HTH_GNTR"/>
    <property type="match status" value="1"/>
</dbReference>
<keyword evidence="1" id="KW-0805">Transcription regulation</keyword>
<proteinExistence type="predicted"/>
<feature type="domain" description="HTH gntR-type" evidence="4">
    <location>
        <begin position="4"/>
        <end position="72"/>
    </location>
</feature>
<dbReference type="Pfam" id="PF00392">
    <property type="entry name" value="GntR"/>
    <property type="match status" value="1"/>
</dbReference>
<evidence type="ECO:0000256" key="1">
    <source>
        <dbReference type="ARBA" id="ARBA00023015"/>
    </source>
</evidence>
<evidence type="ECO:0000313" key="5">
    <source>
        <dbReference type="EMBL" id="TLF94970.1"/>
    </source>
</evidence>
<dbReference type="InterPro" id="IPR000524">
    <property type="entry name" value="Tscrpt_reg_HTH_GntR"/>
</dbReference>